<dbReference type="Proteomes" id="UP000887013">
    <property type="component" value="Unassembled WGS sequence"/>
</dbReference>
<proteinExistence type="predicted"/>
<reference evidence="1" key="1">
    <citation type="submission" date="2020-08" db="EMBL/GenBank/DDBJ databases">
        <title>Multicomponent nature underlies the extraordinary mechanical properties of spider dragline silk.</title>
        <authorList>
            <person name="Kono N."/>
            <person name="Nakamura H."/>
            <person name="Mori M."/>
            <person name="Yoshida Y."/>
            <person name="Ohtoshi R."/>
            <person name="Malay A.D."/>
            <person name="Moran D.A.P."/>
            <person name="Tomita M."/>
            <person name="Numata K."/>
            <person name="Arakawa K."/>
        </authorList>
    </citation>
    <scope>NUCLEOTIDE SEQUENCE</scope>
</reference>
<keyword evidence="2" id="KW-1185">Reference proteome</keyword>
<evidence type="ECO:0000313" key="1">
    <source>
        <dbReference type="EMBL" id="GFU39147.1"/>
    </source>
</evidence>
<evidence type="ECO:0000313" key="2">
    <source>
        <dbReference type="Proteomes" id="UP000887013"/>
    </source>
</evidence>
<accession>A0A8X6QRE6</accession>
<comment type="caution">
    <text evidence="1">The sequence shown here is derived from an EMBL/GenBank/DDBJ whole genome shotgun (WGS) entry which is preliminary data.</text>
</comment>
<organism evidence="1 2">
    <name type="scientific">Nephila pilipes</name>
    <name type="common">Giant wood spider</name>
    <name type="synonym">Nephila maculata</name>
    <dbReference type="NCBI Taxonomy" id="299642"/>
    <lineage>
        <taxon>Eukaryota</taxon>
        <taxon>Metazoa</taxon>
        <taxon>Ecdysozoa</taxon>
        <taxon>Arthropoda</taxon>
        <taxon>Chelicerata</taxon>
        <taxon>Arachnida</taxon>
        <taxon>Araneae</taxon>
        <taxon>Araneomorphae</taxon>
        <taxon>Entelegynae</taxon>
        <taxon>Araneoidea</taxon>
        <taxon>Nephilidae</taxon>
        <taxon>Nephila</taxon>
    </lineage>
</organism>
<dbReference type="EMBL" id="BMAW01035302">
    <property type="protein sequence ID" value="GFU39147.1"/>
    <property type="molecule type" value="Genomic_DNA"/>
</dbReference>
<gene>
    <name evidence="1" type="ORF">NPIL_524581</name>
</gene>
<protein>
    <submittedName>
        <fullName evidence="1">Uncharacterized protein</fullName>
    </submittedName>
</protein>
<dbReference type="AlphaFoldDB" id="A0A8X6QRE6"/>
<sequence>MFWNSLLSNNSLTHSMKQCRQINASGEAKQEVLHNPDPFKDLFSTRFPNRISIMDIFHVGFPSLFQRKMLQQILSKIFVAATATPIRKWRRSDRT</sequence>
<name>A0A8X6QRE6_NEPPI</name>